<evidence type="ECO:0000256" key="1">
    <source>
        <dbReference type="ARBA" id="ARBA00004141"/>
    </source>
</evidence>
<evidence type="ECO:0000256" key="2">
    <source>
        <dbReference type="ARBA" id="ARBA00022692"/>
    </source>
</evidence>
<feature type="compositionally biased region" description="Pro residues" evidence="5">
    <location>
        <begin position="293"/>
        <end position="304"/>
    </location>
</feature>
<name>A0ABP9Z7U4_9FUNG</name>
<evidence type="ECO:0000256" key="6">
    <source>
        <dbReference type="SAM" id="Phobius"/>
    </source>
</evidence>
<feature type="compositionally biased region" description="Low complexity" evidence="5">
    <location>
        <begin position="228"/>
        <end position="243"/>
    </location>
</feature>
<feature type="compositionally biased region" description="Basic and acidic residues" evidence="5">
    <location>
        <begin position="201"/>
        <end position="214"/>
    </location>
</feature>
<feature type="compositionally biased region" description="Polar residues" evidence="5">
    <location>
        <begin position="244"/>
        <end position="258"/>
    </location>
</feature>
<evidence type="ECO:0000256" key="3">
    <source>
        <dbReference type="ARBA" id="ARBA00022989"/>
    </source>
</evidence>
<accession>A0ABP9Z7U4</accession>
<organism evidence="8 9">
    <name type="scientific">Mucor flavus</name>
    <dbReference type="NCBI Taxonomy" id="439312"/>
    <lineage>
        <taxon>Eukaryota</taxon>
        <taxon>Fungi</taxon>
        <taxon>Fungi incertae sedis</taxon>
        <taxon>Mucoromycota</taxon>
        <taxon>Mucoromycotina</taxon>
        <taxon>Mucoromycetes</taxon>
        <taxon>Mucorales</taxon>
        <taxon>Mucorineae</taxon>
        <taxon>Mucoraceae</taxon>
        <taxon>Mucor</taxon>
    </lineage>
</organism>
<feature type="compositionally biased region" description="Low complexity" evidence="5">
    <location>
        <begin position="305"/>
        <end position="318"/>
    </location>
</feature>
<feature type="region of interest" description="Disordered" evidence="5">
    <location>
        <begin position="201"/>
        <end position="318"/>
    </location>
</feature>
<evidence type="ECO:0000259" key="7">
    <source>
        <dbReference type="Pfam" id="PF01284"/>
    </source>
</evidence>
<feature type="transmembrane region" description="Helical" evidence="6">
    <location>
        <begin position="62"/>
        <end position="82"/>
    </location>
</feature>
<comment type="caution">
    <text evidence="8">The sequence shown here is derived from an EMBL/GenBank/DDBJ whole genome shotgun (WGS) entry which is preliminary data.</text>
</comment>
<dbReference type="InterPro" id="IPR008253">
    <property type="entry name" value="Marvel"/>
</dbReference>
<proteinExistence type="predicted"/>
<feature type="domain" description="MARVEL" evidence="7">
    <location>
        <begin position="32"/>
        <end position="174"/>
    </location>
</feature>
<evidence type="ECO:0000313" key="8">
    <source>
        <dbReference type="EMBL" id="GAA5815188.1"/>
    </source>
</evidence>
<sequence>MAGFKLDIPVDLSEKTTDKLDLVKKIIHLITFATNILTICVLAPLIAIEARYLGAGKPGPNYALFVAITSLPVPFLLAYFPWMYEKHNKFKRFGKFCLKNRSNIIFCGFNSLMWSTAGIAITVHSNDPSNCAFNPDYIEQFGDDYNSSWGTQCNLAKVTAGFAWITCILWLVTLSITGINFWKEKTLIQERLNEHRLNKQQKLEERQHDEEHRTVGFQDEEESPFADQYQPRPQPQQQQHYQQTEVSPFSDAHSSPYTNHDDYRRTSHTPVFDGNAIQPGQYADHNPVAFSPMPVPQHMPPHPEPTYYNHTNNNNNQF</sequence>
<feature type="transmembrane region" description="Helical" evidence="6">
    <location>
        <begin position="162"/>
        <end position="182"/>
    </location>
</feature>
<protein>
    <recommendedName>
        <fullName evidence="7">MARVEL domain-containing protein</fullName>
    </recommendedName>
</protein>
<keyword evidence="4 6" id="KW-0472">Membrane</keyword>
<feature type="transmembrane region" description="Helical" evidence="6">
    <location>
        <begin position="103"/>
        <end position="123"/>
    </location>
</feature>
<keyword evidence="3 6" id="KW-1133">Transmembrane helix</keyword>
<keyword evidence="9" id="KW-1185">Reference proteome</keyword>
<keyword evidence="2 6" id="KW-0812">Transmembrane</keyword>
<evidence type="ECO:0000313" key="9">
    <source>
        <dbReference type="Proteomes" id="UP001473302"/>
    </source>
</evidence>
<gene>
    <name evidence="8" type="ORF">MFLAVUS_008694</name>
</gene>
<dbReference type="Pfam" id="PF01284">
    <property type="entry name" value="MARVEL"/>
    <property type="match status" value="1"/>
</dbReference>
<feature type="transmembrane region" description="Helical" evidence="6">
    <location>
        <begin position="26"/>
        <end position="50"/>
    </location>
</feature>
<reference evidence="8 9" key="1">
    <citation type="submission" date="2024-04" db="EMBL/GenBank/DDBJ databases">
        <title>genome sequences of Mucor flavus KT1a and Helicostylum pulchrum KT1b strains isolated from the surface of a dry-aged beef.</title>
        <authorList>
            <person name="Toyotome T."/>
            <person name="Hosono M."/>
            <person name="Torimaru M."/>
            <person name="Fukuda K."/>
            <person name="Mikami N."/>
        </authorList>
    </citation>
    <scope>NUCLEOTIDE SEQUENCE [LARGE SCALE GENOMIC DNA]</scope>
    <source>
        <strain evidence="8 9">KT1a</strain>
    </source>
</reference>
<evidence type="ECO:0000256" key="4">
    <source>
        <dbReference type="ARBA" id="ARBA00023136"/>
    </source>
</evidence>
<comment type="subcellular location">
    <subcellularLocation>
        <location evidence="1">Membrane</location>
        <topology evidence="1">Multi-pass membrane protein</topology>
    </subcellularLocation>
</comment>
<evidence type="ECO:0000256" key="5">
    <source>
        <dbReference type="SAM" id="MobiDB-lite"/>
    </source>
</evidence>
<dbReference type="EMBL" id="BAABUK010000024">
    <property type="protein sequence ID" value="GAA5815188.1"/>
    <property type="molecule type" value="Genomic_DNA"/>
</dbReference>
<dbReference type="Proteomes" id="UP001473302">
    <property type="component" value="Unassembled WGS sequence"/>
</dbReference>